<dbReference type="GO" id="GO:0006422">
    <property type="term" value="P:aspartyl-tRNA aminoacylation"/>
    <property type="evidence" value="ECO:0007669"/>
    <property type="project" value="UniProtKB-UniRule"/>
</dbReference>
<keyword evidence="3 7" id="KW-0547">Nucleotide-binding</keyword>
<dbReference type="SUPFAM" id="SSF55681">
    <property type="entry name" value="Class II aaRS and biotin synthetases"/>
    <property type="match status" value="1"/>
</dbReference>
<gene>
    <name evidence="7 9" type="primary">aspS</name>
    <name evidence="9" type="ORF">EAS61_31835</name>
</gene>
<evidence type="ECO:0000256" key="7">
    <source>
        <dbReference type="HAMAP-Rule" id="MF_00044"/>
    </source>
</evidence>
<evidence type="ECO:0000256" key="2">
    <source>
        <dbReference type="ARBA" id="ARBA00022598"/>
    </source>
</evidence>
<evidence type="ECO:0000259" key="8">
    <source>
        <dbReference type="PROSITE" id="PS50862"/>
    </source>
</evidence>
<feature type="binding site" evidence="7">
    <location>
        <position position="450"/>
    </location>
    <ligand>
        <name>L-aspartate</name>
        <dbReference type="ChEBI" id="CHEBI:29991"/>
    </ligand>
</feature>
<dbReference type="RefSeq" id="WP_128956794.1">
    <property type="nucleotide sequence ID" value="NZ_RKMK01000043.1"/>
</dbReference>
<keyword evidence="5 7" id="KW-0648">Protein biosynthesis</keyword>
<dbReference type="GO" id="GO:0050560">
    <property type="term" value="F:aspartate-tRNA(Asn) ligase activity"/>
    <property type="evidence" value="ECO:0007669"/>
    <property type="project" value="UniProtKB-EC"/>
</dbReference>
<dbReference type="InterPro" id="IPR047090">
    <property type="entry name" value="AspRS_core"/>
</dbReference>
<dbReference type="Gene3D" id="2.40.50.140">
    <property type="entry name" value="Nucleic acid-binding proteins"/>
    <property type="match status" value="1"/>
</dbReference>
<dbReference type="NCBIfam" id="TIGR00459">
    <property type="entry name" value="aspS_bact"/>
    <property type="match status" value="1"/>
</dbReference>
<keyword evidence="2 7" id="KW-0436">Ligase</keyword>
<dbReference type="HAMAP" id="MF_00044">
    <property type="entry name" value="Asp_tRNA_synth_type1"/>
    <property type="match status" value="1"/>
</dbReference>
<feature type="binding site" evidence="7">
    <location>
        <position position="491"/>
    </location>
    <ligand>
        <name>L-aspartate</name>
        <dbReference type="ChEBI" id="CHEBI:29991"/>
    </ligand>
</feature>
<accession>A0A4Q0QD77</accession>
<evidence type="ECO:0000256" key="1">
    <source>
        <dbReference type="ARBA" id="ARBA00006303"/>
    </source>
</evidence>
<dbReference type="InterPro" id="IPR004364">
    <property type="entry name" value="Aa-tRNA-synt_II"/>
</dbReference>
<dbReference type="Pfam" id="PF02938">
    <property type="entry name" value="GAD"/>
    <property type="match status" value="1"/>
</dbReference>
<dbReference type="PROSITE" id="PS50862">
    <property type="entry name" value="AA_TRNA_LIGASE_II"/>
    <property type="match status" value="1"/>
</dbReference>
<dbReference type="InterPro" id="IPR047089">
    <property type="entry name" value="Asp-tRNA-ligase_1_N"/>
</dbReference>
<evidence type="ECO:0000256" key="3">
    <source>
        <dbReference type="ARBA" id="ARBA00022741"/>
    </source>
</evidence>
<comment type="caution">
    <text evidence="7">Lacks conserved residue(s) required for the propagation of feature annotation.</text>
</comment>
<evidence type="ECO:0000256" key="4">
    <source>
        <dbReference type="ARBA" id="ARBA00022840"/>
    </source>
</evidence>
<evidence type="ECO:0000313" key="10">
    <source>
        <dbReference type="Proteomes" id="UP000290174"/>
    </source>
</evidence>
<dbReference type="SUPFAM" id="SSF55261">
    <property type="entry name" value="GAD domain-like"/>
    <property type="match status" value="1"/>
</dbReference>
<dbReference type="InterPro" id="IPR004524">
    <property type="entry name" value="Asp-tRNA-ligase_1"/>
</dbReference>
<evidence type="ECO:0000256" key="6">
    <source>
        <dbReference type="ARBA" id="ARBA00023146"/>
    </source>
</evidence>
<feature type="binding site" evidence="7">
    <location>
        <position position="175"/>
    </location>
    <ligand>
        <name>L-aspartate</name>
        <dbReference type="ChEBI" id="CHEBI:29991"/>
    </ligand>
</feature>
<dbReference type="Proteomes" id="UP000290174">
    <property type="component" value="Unassembled WGS sequence"/>
</dbReference>
<dbReference type="CDD" id="cd00777">
    <property type="entry name" value="AspRS_core"/>
    <property type="match status" value="1"/>
</dbReference>
<dbReference type="InterPro" id="IPR012340">
    <property type="entry name" value="NA-bd_OB-fold"/>
</dbReference>
<feature type="region of interest" description="Aspartate" evidence="7">
    <location>
        <begin position="199"/>
        <end position="202"/>
    </location>
</feature>
<dbReference type="GO" id="GO:0003676">
    <property type="term" value="F:nucleic acid binding"/>
    <property type="evidence" value="ECO:0007669"/>
    <property type="project" value="InterPro"/>
</dbReference>
<feature type="site" description="Important for tRNA non-discrimination" evidence="7">
    <location>
        <position position="33"/>
    </location>
</feature>
<dbReference type="EC" id="6.1.1.23" evidence="7"/>
<dbReference type="Gene3D" id="3.30.1360.30">
    <property type="entry name" value="GAD-like domain"/>
    <property type="match status" value="1"/>
</dbReference>
<feature type="binding site" evidence="7">
    <location>
        <position position="484"/>
    </location>
    <ligand>
        <name>ATP</name>
        <dbReference type="ChEBI" id="CHEBI:30616"/>
    </ligand>
</feature>
<sequence length="590" mass="66619">MHRYRSHTCGALRESNIGETVRLSGWVHRVRDHGGVLFIDLRDHYGLTQCVVDPDSPAFSLAEKLRSEFVVRMDGKARRRPEGTDNDDLPTGKVEIYVSEIEVLGPAGDLPLPVFGDQEYPEDIRLKYRFLDLRREKLHQNIMTRIEIIKSMRRRMEGQGFFEFNTPILTASSPEGARDFLVPSRIHPGKFYALPQAPQQYKQLLMMSGFDRYFQIAPCFRDEDPRADRLPGEFYQLDVEMSFVTQEDVFAAMEPVITGVFEEFARGKPVTKGWRRIPFAEALRKYGSDKPDLRNPIEMQDVSEHFRGSGFKVFARMLEDPKNQVWAIPAPGGGSRAFCDRMNSWAQGEGQPGLGYIMWREGGEGAGPLANNIGPERTAAIRAQLGVKEGDAAFFVAGDPDKFWKFSGLARNKVGEELNLTDKERFELAWVVDFPMYEYNEDDKKVDFSHNPFSMPQGGLEALKGQDPLTIKAFQYDITCNGYEIASGGIRNHVPEAMVKAFEIAGYGEQEVVDRFGGMYRAFQYGAPPHGGMAAGVDRIVMLLCGTTNLREISLFPMNQQAMDLLMGAPSEATTKQLRELHVRVNLPQK</sequence>
<proteinExistence type="inferred from homology"/>
<feature type="domain" description="Aminoacyl-transfer RNA synthetases class-II family profile" evidence="8">
    <location>
        <begin position="147"/>
        <end position="557"/>
    </location>
</feature>
<evidence type="ECO:0000256" key="5">
    <source>
        <dbReference type="ARBA" id="ARBA00022917"/>
    </source>
</evidence>
<comment type="similarity">
    <text evidence="1 7">Belongs to the class-II aminoacyl-tRNA synthetase family. Type 1 subfamily.</text>
</comment>
<comment type="subcellular location">
    <subcellularLocation>
        <location evidence="7">Cytoplasm</location>
    </subcellularLocation>
</comment>
<evidence type="ECO:0000313" key="9">
    <source>
        <dbReference type="EMBL" id="RXG87077.1"/>
    </source>
</evidence>
<feature type="binding site" evidence="7">
    <location>
        <begin position="536"/>
        <end position="539"/>
    </location>
    <ligand>
        <name>ATP</name>
        <dbReference type="ChEBI" id="CHEBI:30616"/>
    </ligand>
</feature>
<dbReference type="Pfam" id="PF01336">
    <property type="entry name" value="tRNA_anti-codon"/>
    <property type="match status" value="1"/>
</dbReference>
<name>A0A4Q0QD77_9BRAD</name>
<comment type="function">
    <text evidence="7">Aspartyl-tRNA synthetase with relaxed tRNA specificity since it is able to aspartylate not only its cognate tRNA(Asp) but also tRNA(Asn). Reaction proceeds in two steps: L-aspartate is first activated by ATP to form Asp-AMP and then transferred to the acceptor end of tRNA(Asp/Asn).</text>
</comment>
<dbReference type="EMBL" id="RKMK01000043">
    <property type="protein sequence ID" value="RXG87077.1"/>
    <property type="molecule type" value="Genomic_DNA"/>
</dbReference>
<dbReference type="InterPro" id="IPR004365">
    <property type="entry name" value="NA-bd_OB_tRNA"/>
</dbReference>
<comment type="catalytic activity">
    <reaction evidence="7">
        <text>tRNA(Asx) + L-aspartate + ATP = L-aspartyl-tRNA(Asx) + AMP + diphosphate</text>
        <dbReference type="Rhea" id="RHEA:18349"/>
        <dbReference type="Rhea" id="RHEA-COMP:9710"/>
        <dbReference type="Rhea" id="RHEA-COMP:9711"/>
        <dbReference type="ChEBI" id="CHEBI:29991"/>
        <dbReference type="ChEBI" id="CHEBI:30616"/>
        <dbReference type="ChEBI" id="CHEBI:33019"/>
        <dbReference type="ChEBI" id="CHEBI:78442"/>
        <dbReference type="ChEBI" id="CHEBI:78516"/>
        <dbReference type="ChEBI" id="CHEBI:456215"/>
        <dbReference type="EC" id="6.1.1.23"/>
    </reaction>
</comment>
<dbReference type="Pfam" id="PF00152">
    <property type="entry name" value="tRNA-synt_2"/>
    <property type="match status" value="1"/>
</dbReference>
<keyword evidence="6 7" id="KW-0030">Aminoacyl-tRNA synthetase</keyword>
<organism evidence="9 10">
    <name type="scientific">Bradyrhizobium zhanjiangense</name>
    <dbReference type="NCBI Taxonomy" id="1325107"/>
    <lineage>
        <taxon>Bacteria</taxon>
        <taxon>Pseudomonadati</taxon>
        <taxon>Pseudomonadota</taxon>
        <taxon>Alphaproteobacteria</taxon>
        <taxon>Hyphomicrobiales</taxon>
        <taxon>Nitrobacteraceae</taxon>
        <taxon>Bradyrhizobium</taxon>
    </lineage>
</organism>
<dbReference type="PANTHER" id="PTHR22594">
    <property type="entry name" value="ASPARTYL/LYSYL-TRNA SYNTHETASE"/>
    <property type="match status" value="1"/>
</dbReference>
<protein>
    <recommendedName>
        <fullName evidence="7">Aspartate--tRNA(Asp/Asn) ligase</fullName>
        <ecNumber evidence="7">6.1.1.23</ecNumber>
    </recommendedName>
    <alternativeName>
        <fullName evidence="7">Aspartyl-tRNA synthetase</fullName>
        <shortName evidence="7">AspRS</shortName>
    </alternativeName>
    <alternativeName>
        <fullName evidence="7">Non-discriminating aspartyl-tRNA synthetase</fullName>
        <shortName evidence="7">ND-AspRS</shortName>
    </alternativeName>
</protein>
<dbReference type="GO" id="GO:0005524">
    <property type="term" value="F:ATP binding"/>
    <property type="evidence" value="ECO:0007669"/>
    <property type="project" value="UniProtKB-UniRule"/>
</dbReference>
<dbReference type="AlphaFoldDB" id="A0A4Q0QD77"/>
<dbReference type="InterPro" id="IPR045864">
    <property type="entry name" value="aa-tRNA-synth_II/BPL/LPL"/>
</dbReference>
<comment type="caution">
    <text evidence="9">The sequence shown here is derived from an EMBL/GenBank/DDBJ whole genome shotgun (WGS) entry which is preliminary data.</text>
</comment>
<feature type="binding site" evidence="7">
    <location>
        <begin position="221"/>
        <end position="223"/>
    </location>
    <ligand>
        <name>ATP</name>
        <dbReference type="ChEBI" id="CHEBI:30616"/>
    </ligand>
</feature>
<keyword evidence="7" id="KW-0963">Cytoplasm</keyword>
<keyword evidence="4 7" id="KW-0067">ATP-binding</keyword>
<feature type="site" description="Important for tRNA non-discrimination" evidence="7">
    <location>
        <position position="83"/>
    </location>
</feature>
<feature type="binding site" evidence="7">
    <location>
        <position position="221"/>
    </location>
    <ligand>
        <name>L-aspartate</name>
        <dbReference type="ChEBI" id="CHEBI:29991"/>
    </ligand>
</feature>
<dbReference type="NCBIfam" id="NF001750">
    <property type="entry name" value="PRK00476.1"/>
    <property type="match status" value="1"/>
</dbReference>
<comment type="subunit">
    <text evidence="7">Homodimer.</text>
</comment>
<dbReference type="GO" id="GO:0005737">
    <property type="term" value="C:cytoplasm"/>
    <property type="evidence" value="ECO:0007669"/>
    <property type="project" value="UniProtKB-SubCell"/>
</dbReference>
<dbReference type="InterPro" id="IPR006195">
    <property type="entry name" value="aa-tRNA-synth_II"/>
</dbReference>
<dbReference type="InterPro" id="IPR004115">
    <property type="entry name" value="GAD-like_sf"/>
</dbReference>
<dbReference type="InterPro" id="IPR002312">
    <property type="entry name" value="Asp/Asn-tRNA-synth_IIb"/>
</dbReference>
<dbReference type="PANTHER" id="PTHR22594:SF5">
    <property type="entry name" value="ASPARTATE--TRNA LIGASE, MITOCHONDRIAL"/>
    <property type="match status" value="1"/>
</dbReference>
<dbReference type="GO" id="GO:0004815">
    <property type="term" value="F:aspartate-tRNA ligase activity"/>
    <property type="evidence" value="ECO:0007669"/>
    <property type="project" value="UniProtKB-UniRule"/>
</dbReference>
<reference evidence="9 10" key="1">
    <citation type="submission" date="2018-11" db="EMBL/GenBank/DDBJ databases">
        <title>Bradyrhizobium sp. nov., isolated from effective nodules of peanut in China.</title>
        <authorList>
            <person name="Li Y."/>
        </authorList>
    </citation>
    <scope>NUCLEOTIDE SEQUENCE [LARGE SCALE GENOMIC DNA]</scope>
    <source>
        <strain evidence="9 10">CCBAU 51770</strain>
    </source>
</reference>
<dbReference type="InterPro" id="IPR029351">
    <property type="entry name" value="GAD_dom"/>
</dbReference>
<dbReference type="PRINTS" id="PR01042">
    <property type="entry name" value="TRNASYNTHASP"/>
</dbReference>
<dbReference type="Gene3D" id="3.30.930.10">
    <property type="entry name" value="Bira Bifunctional Protein, Domain 2"/>
    <property type="match status" value="1"/>
</dbReference>
<dbReference type="CDD" id="cd04317">
    <property type="entry name" value="EcAspRS_like_N"/>
    <property type="match status" value="1"/>
</dbReference>
<dbReference type="SUPFAM" id="SSF50249">
    <property type="entry name" value="Nucleic acid-binding proteins"/>
    <property type="match status" value="1"/>
</dbReference>